<dbReference type="VEuPathDB" id="FungiDB:ASPNIDRAFT2_1137444"/>
<evidence type="ECO:0000256" key="2">
    <source>
        <dbReference type="PROSITE-ProRule" id="PRU00168"/>
    </source>
</evidence>
<dbReference type="GO" id="GO:0005085">
    <property type="term" value="F:guanyl-nucleotide exchange factor activity"/>
    <property type="evidence" value="ECO:0007669"/>
    <property type="project" value="UniProtKB-KW"/>
</dbReference>
<dbReference type="CDD" id="cd06224">
    <property type="entry name" value="REM"/>
    <property type="match status" value="1"/>
</dbReference>
<dbReference type="Pfam" id="PF00617">
    <property type="entry name" value="RasGEF"/>
    <property type="match status" value="1"/>
</dbReference>
<dbReference type="GO" id="GO:0007265">
    <property type="term" value="P:Ras protein signal transduction"/>
    <property type="evidence" value="ECO:0007669"/>
    <property type="project" value="TreeGrafter"/>
</dbReference>
<protein>
    <submittedName>
        <fullName evidence="5">Fungal specific transcription factor domain family protein</fullName>
    </submittedName>
</protein>
<dbReference type="InterPro" id="IPR000651">
    <property type="entry name" value="Ras-like_Gua-exchang_fac_N"/>
</dbReference>
<gene>
    <name evidence="5" type="ORF">CAN33_0022495</name>
</gene>
<dbReference type="AlphaFoldDB" id="A0A505IAZ8"/>
<proteinExistence type="predicted"/>
<evidence type="ECO:0000313" key="5">
    <source>
        <dbReference type="EMBL" id="TPR10506.1"/>
    </source>
</evidence>
<dbReference type="InterPro" id="IPR036964">
    <property type="entry name" value="RASGEF_cat_dom_sf"/>
</dbReference>
<dbReference type="CDD" id="cd00155">
    <property type="entry name" value="RasGEF"/>
    <property type="match status" value="1"/>
</dbReference>
<dbReference type="InterPro" id="IPR008937">
    <property type="entry name" value="Ras-like_GEF"/>
</dbReference>
<evidence type="ECO:0000259" key="3">
    <source>
        <dbReference type="PROSITE" id="PS50009"/>
    </source>
</evidence>
<keyword evidence="1 2" id="KW-0344">Guanine-nucleotide releasing factor</keyword>
<dbReference type="EMBL" id="NKJJ02000015">
    <property type="protein sequence ID" value="TPR10506.1"/>
    <property type="molecule type" value="Genomic_DNA"/>
</dbReference>
<dbReference type="PANTHER" id="PTHR23113">
    <property type="entry name" value="GUANINE NUCLEOTIDE EXCHANGE FACTOR"/>
    <property type="match status" value="1"/>
</dbReference>
<dbReference type="Gene3D" id="1.10.840.10">
    <property type="entry name" value="Ras guanine-nucleotide exchange factors catalytic domain"/>
    <property type="match status" value="1"/>
</dbReference>
<organism evidence="5 6">
    <name type="scientific">Aspergillus niger</name>
    <dbReference type="NCBI Taxonomy" id="5061"/>
    <lineage>
        <taxon>Eukaryota</taxon>
        <taxon>Fungi</taxon>
        <taxon>Dikarya</taxon>
        <taxon>Ascomycota</taxon>
        <taxon>Pezizomycotina</taxon>
        <taxon>Eurotiomycetes</taxon>
        <taxon>Eurotiomycetidae</taxon>
        <taxon>Eurotiales</taxon>
        <taxon>Aspergillaceae</taxon>
        <taxon>Aspergillus</taxon>
        <taxon>Aspergillus subgen. Circumdati</taxon>
    </lineage>
</organism>
<dbReference type="InterPro" id="IPR001895">
    <property type="entry name" value="RASGEF_cat_dom"/>
</dbReference>
<sequence length="516" mass="59336">MSEPVRPWPYLAEDIREVTHNVHPMWAGGVPDPWFQRYTRFPLTRAAGVTPDINPLLPQARRLASSASLSDLDYARNNTPTTMSSSSQHARKWSTMPIDTNAAPFLSLDFEDEVVYEDERRQSIKQGTICGLVEQLTRHDRLDVSFNETFLMTYPTFVCGRELFEILLQRLNMPPPPGLTDSDLSRWTEQKQKTVRFRVINILKTWLERYWMEPPTESTMDFLRHIHAQIQPLTNVPTCSQLLTIIEHRLKGQDILKRYMTPPNSTVPKPLTPRNMKKLKFLDLDPMELARQLTIIESRLFARIKPTECLNKSWQKKDTDRPPSLANWVGEMILAQDEMKKRVSLIKQIVNIADNCRSLSNFATMMSLISGLATSPIYRLHRTWTQVNPKTRKLLEDMQSLMSSEKNFIKYRDKLHGASPPCIPFLGTYLTDLTFIEDGIPSHTPPPNVMINFSKRVKVAEILREIESCQAVGYSLLPVPEIQEFIVRNVQAAGGDVEGMYERSLALEPRMARSSR</sequence>
<reference evidence="6" key="1">
    <citation type="submission" date="2018-10" db="EMBL/GenBank/DDBJ databases">
        <title>FDA dAtabase for Regulatory Grade micrObial Sequences (FDA-ARGOS): Supporting development and validation of Infectious Disease Dx tests.</title>
        <authorList>
            <person name="Kerrigan L."/>
            <person name="Tallon L."/>
            <person name="Sadzewicz L."/>
            <person name="Sengamalay N."/>
            <person name="Ott S."/>
            <person name="Godinez A."/>
            <person name="Nagaraj S."/>
            <person name="Vavikolanu K."/>
            <person name="Nadendla S."/>
            <person name="George J."/>
            <person name="Sichtig H."/>
        </authorList>
    </citation>
    <scope>NUCLEOTIDE SEQUENCE [LARGE SCALE GENOMIC DNA]</scope>
    <source>
        <strain evidence="6">FDAARGOS_311</strain>
    </source>
</reference>
<evidence type="ECO:0000313" key="6">
    <source>
        <dbReference type="Proteomes" id="UP000197666"/>
    </source>
</evidence>
<feature type="domain" description="N-terminal Ras-GEF" evidence="4">
    <location>
        <begin position="120"/>
        <end position="250"/>
    </location>
</feature>
<dbReference type="SMART" id="SM00147">
    <property type="entry name" value="RasGEF"/>
    <property type="match status" value="1"/>
</dbReference>
<dbReference type="SUPFAM" id="SSF48366">
    <property type="entry name" value="Ras GEF"/>
    <property type="match status" value="1"/>
</dbReference>
<dbReference type="VEuPathDB" id="FungiDB:ATCC64974_83340"/>
<dbReference type="InterPro" id="IPR019804">
    <property type="entry name" value="Ras_G-nucl-exch_fac_CS"/>
</dbReference>
<dbReference type="PROSITE" id="PS50212">
    <property type="entry name" value="RASGEF_NTER"/>
    <property type="match status" value="1"/>
</dbReference>
<dbReference type="Proteomes" id="UP000197666">
    <property type="component" value="Unassembled WGS sequence"/>
</dbReference>
<dbReference type="PANTHER" id="PTHR23113:SF368">
    <property type="entry name" value="CELL DIVISION CONTROL PROTEIN 25"/>
    <property type="match status" value="1"/>
</dbReference>
<accession>A0A505IAZ8</accession>
<dbReference type="VEuPathDB" id="FungiDB:M747DRAFT_371096"/>
<dbReference type="Gene3D" id="1.20.870.10">
    <property type="entry name" value="Son of sevenless (SoS) protein Chain: S domain 1"/>
    <property type="match status" value="1"/>
</dbReference>
<name>A0A505IAZ8_ASPNG</name>
<evidence type="ECO:0000256" key="1">
    <source>
        <dbReference type="ARBA" id="ARBA00022658"/>
    </source>
</evidence>
<dbReference type="PROSITE" id="PS00720">
    <property type="entry name" value="RASGEF"/>
    <property type="match status" value="1"/>
</dbReference>
<dbReference type="PROSITE" id="PS50009">
    <property type="entry name" value="RASGEF_CAT"/>
    <property type="match status" value="1"/>
</dbReference>
<dbReference type="VEuPathDB" id="FungiDB:An03g01230"/>
<evidence type="ECO:0000259" key="4">
    <source>
        <dbReference type="PROSITE" id="PS50212"/>
    </source>
</evidence>
<dbReference type="GO" id="GO:0005886">
    <property type="term" value="C:plasma membrane"/>
    <property type="evidence" value="ECO:0007669"/>
    <property type="project" value="TreeGrafter"/>
</dbReference>
<dbReference type="Pfam" id="PF00618">
    <property type="entry name" value="RasGEF_N"/>
    <property type="match status" value="1"/>
</dbReference>
<dbReference type="InterPro" id="IPR023578">
    <property type="entry name" value="Ras_GEF_dom_sf"/>
</dbReference>
<comment type="caution">
    <text evidence="5">The sequence shown here is derived from an EMBL/GenBank/DDBJ whole genome shotgun (WGS) entry which is preliminary data.</text>
</comment>
<dbReference type="SMART" id="SM00229">
    <property type="entry name" value="RasGEFN"/>
    <property type="match status" value="1"/>
</dbReference>
<feature type="domain" description="Ras-GEF" evidence="3">
    <location>
        <begin position="285"/>
        <end position="510"/>
    </location>
</feature>